<protein>
    <submittedName>
        <fullName evidence="1">DUF1439 domain-containing protein</fullName>
    </submittedName>
</protein>
<organism evidence="2 4">
    <name type="scientific">Arcobacter ellisii</name>
    <dbReference type="NCBI Taxonomy" id="913109"/>
    <lineage>
        <taxon>Bacteria</taxon>
        <taxon>Pseudomonadati</taxon>
        <taxon>Campylobacterota</taxon>
        <taxon>Epsilonproteobacteria</taxon>
        <taxon>Campylobacterales</taxon>
        <taxon>Arcobacteraceae</taxon>
        <taxon>Arcobacter</taxon>
    </lineage>
</organism>
<reference evidence="2 4" key="1">
    <citation type="submission" date="2017-09" db="EMBL/GenBank/DDBJ databases">
        <title>Genomics of the genus Arcobacter.</title>
        <authorList>
            <person name="Perez-Cataluna A."/>
            <person name="Figueras M.J."/>
            <person name="Salas-Masso N."/>
        </authorList>
    </citation>
    <scope>NUCLEOTIDE SEQUENCE [LARGE SCALE GENOMIC DNA]</scope>
    <source>
        <strain evidence="2 4">CECT 7837</strain>
    </source>
</reference>
<reference evidence="1 3" key="2">
    <citation type="submission" date="2018-08" db="EMBL/GenBank/DDBJ databases">
        <title>Complete genome of the Arcobacter ellisii type strain LMG 26155.</title>
        <authorList>
            <person name="Miller W.G."/>
            <person name="Yee E."/>
            <person name="Bono J.L."/>
        </authorList>
    </citation>
    <scope>NUCLEOTIDE SEQUENCE [LARGE SCALE GENOMIC DNA]</scope>
    <source>
        <strain evidence="1 3">LMG 26155</strain>
    </source>
</reference>
<dbReference type="OrthoDB" id="5344193at2"/>
<dbReference type="Gene3D" id="3.15.10.40">
    <property type="entry name" value="Uncharacterised protein PF07273, DUF1439"/>
    <property type="match status" value="1"/>
</dbReference>
<dbReference type="Proteomes" id="UP000262582">
    <property type="component" value="Chromosome"/>
</dbReference>
<dbReference type="KEGG" id="aell:AELL_0199"/>
<dbReference type="InterPro" id="IPR010835">
    <property type="entry name" value="DUF1439"/>
</dbReference>
<dbReference type="EMBL" id="CP032097">
    <property type="protein sequence ID" value="AXX93904.1"/>
    <property type="molecule type" value="Genomic_DNA"/>
</dbReference>
<gene>
    <name evidence="1" type="ORF">AELL_0199</name>
    <name evidence="2" type="ORF">CP962_01430</name>
</gene>
<accession>A0A347U4X6</accession>
<dbReference type="PROSITE" id="PS51257">
    <property type="entry name" value="PROKAR_LIPOPROTEIN"/>
    <property type="match status" value="1"/>
</dbReference>
<dbReference type="Pfam" id="PF07273">
    <property type="entry name" value="DUF1439"/>
    <property type="match status" value="1"/>
</dbReference>
<evidence type="ECO:0000313" key="4">
    <source>
        <dbReference type="Proteomes" id="UP000290588"/>
    </source>
</evidence>
<dbReference type="EMBL" id="NXIG01000001">
    <property type="protein sequence ID" value="RXI33098.1"/>
    <property type="molecule type" value="Genomic_DNA"/>
</dbReference>
<evidence type="ECO:0000313" key="2">
    <source>
        <dbReference type="EMBL" id="RXI33098.1"/>
    </source>
</evidence>
<evidence type="ECO:0000313" key="1">
    <source>
        <dbReference type="EMBL" id="AXX93904.1"/>
    </source>
</evidence>
<evidence type="ECO:0000313" key="3">
    <source>
        <dbReference type="Proteomes" id="UP000262582"/>
    </source>
</evidence>
<sequence length="180" mass="20448">MYLQKKLQILLVLFSLLFFVGCIKKFDGDGLTLKVQESELNNFSQEFPIRQNFVVANMELQKPHLFIKDGTNRLSANINLNISAIFIPNSNGTLTFSGIPYFDKEKSAIYLKDIELDELKMTNLNIDKTILDNVVANTKPIVDNIFNTIPVYKIDKSSFKGSFVKDVKIEDSELLVTFGL</sequence>
<dbReference type="RefSeq" id="WP_118916155.1">
    <property type="nucleotide sequence ID" value="NZ_CP032097.1"/>
</dbReference>
<dbReference type="AlphaFoldDB" id="A0A347U4X6"/>
<keyword evidence="3" id="KW-1185">Reference proteome</keyword>
<name>A0A347U4X6_9BACT</name>
<proteinExistence type="predicted"/>
<dbReference type="Proteomes" id="UP000290588">
    <property type="component" value="Unassembled WGS sequence"/>
</dbReference>